<keyword evidence="5" id="KW-0472">Membrane</keyword>
<feature type="non-terminal residue" evidence="7">
    <location>
        <position position="382"/>
    </location>
</feature>
<dbReference type="Gene3D" id="1.10.340.30">
    <property type="entry name" value="Hypothetical protein, domain 2"/>
    <property type="match status" value="1"/>
</dbReference>
<feature type="domain" description="HhH-GPD" evidence="6">
    <location>
        <begin position="131"/>
        <end position="309"/>
    </location>
</feature>
<dbReference type="EMBL" id="MBFU01000405">
    <property type="protein sequence ID" value="PVZ99656.1"/>
    <property type="molecule type" value="Genomic_DNA"/>
</dbReference>
<feature type="compositionally biased region" description="Polar residues" evidence="4">
    <location>
        <begin position="9"/>
        <end position="23"/>
    </location>
</feature>
<dbReference type="CDD" id="cd00056">
    <property type="entry name" value="ENDO3c"/>
    <property type="match status" value="1"/>
</dbReference>
<dbReference type="SUPFAM" id="SSF48150">
    <property type="entry name" value="DNA-glycosylase"/>
    <property type="match status" value="1"/>
</dbReference>
<evidence type="ECO:0000256" key="5">
    <source>
        <dbReference type="SAM" id="Phobius"/>
    </source>
</evidence>
<comment type="caution">
    <text evidence="7">The sequence shown here is derived from an EMBL/GenBank/DDBJ whole genome shotgun (WGS) entry which is preliminary data.</text>
</comment>
<dbReference type="Gene3D" id="1.10.1670.40">
    <property type="match status" value="1"/>
</dbReference>
<reference evidence="7 8" key="1">
    <citation type="journal article" date="2018" name="MBio">
        <title>Comparative Genomics Reveals the Core Gene Toolbox for the Fungus-Insect Symbiosis.</title>
        <authorList>
            <person name="Wang Y."/>
            <person name="Stata M."/>
            <person name="Wang W."/>
            <person name="Stajich J.E."/>
            <person name="White M.M."/>
            <person name="Moncalvo J.M."/>
        </authorList>
    </citation>
    <scope>NUCLEOTIDE SEQUENCE [LARGE SCALE GENOMIC DNA]</scope>
    <source>
        <strain evidence="7 8">AUS-126-30</strain>
    </source>
</reference>
<organism evidence="7 8">
    <name type="scientific">Smittium angustum</name>
    <dbReference type="NCBI Taxonomy" id="133377"/>
    <lineage>
        <taxon>Eukaryota</taxon>
        <taxon>Fungi</taxon>
        <taxon>Fungi incertae sedis</taxon>
        <taxon>Zoopagomycota</taxon>
        <taxon>Kickxellomycotina</taxon>
        <taxon>Harpellomycetes</taxon>
        <taxon>Harpellales</taxon>
        <taxon>Legeriomycetaceae</taxon>
        <taxon>Smittium</taxon>
    </lineage>
</organism>
<sequence length="382" mass="43827">MAVTRRSTRLINKSAASVNQISPTKAIKKNPSKPKLTPIKQKQKTPVKNPKTENKIREKAQASPEPVNLYSNDVEITDEESLKRLQEAIDHLSKVDPKLKTLIEKCKESPSLFFVKKRSESAFESLARSIISQQISGKAARSVYKKFMLKFGKKVETPNLQKEQNPEFQEISGLRFPYPKEILKLQVEDIRTAGLSMRKAEYFLSLSTHFHNNNLNDSVFESMTNEEISKDLIQIKGIGQWTVDMLLMFHFERLDVLPTLDLAIKKSMCAHFDVPFTKKTPTHNDMIEMAKPWEPYLALWATFIVLTSYIELADPNWLGCALRINCGDPNVLVELGYKKPNYYIEPYNIPIGHNVLQRKDRFILWGFSLLNMAIGIAWELIV</sequence>
<accession>A0A2U1J3K0</accession>
<protein>
    <recommendedName>
        <fullName evidence="6">HhH-GPD domain-containing protein</fullName>
    </recommendedName>
</protein>
<evidence type="ECO:0000256" key="1">
    <source>
        <dbReference type="ARBA" id="ARBA00010817"/>
    </source>
</evidence>
<name>A0A2U1J3K0_SMIAN</name>
<dbReference type="InterPro" id="IPR051912">
    <property type="entry name" value="Alkylbase_DNA_Glycosylase/TA"/>
</dbReference>
<evidence type="ECO:0000256" key="4">
    <source>
        <dbReference type="SAM" id="MobiDB-lite"/>
    </source>
</evidence>
<keyword evidence="5" id="KW-0812">Transmembrane</keyword>
<dbReference type="AlphaFoldDB" id="A0A2U1J3K0"/>
<proteinExistence type="inferred from homology"/>
<dbReference type="GO" id="GO:0006307">
    <property type="term" value="P:DNA alkylation repair"/>
    <property type="evidence" value="ECO:0007669"/>
    <property type="project" value="TreeGrafter"/>
</dbReference>
<dbReference type="GO" id="GO:0008725">
    <property type="term" value="F:DNA-3-methyladenine glycosylase activity"/>
    <property type="evidence" value="ECO:0007669"/>
    <property type="project" value="TreeGrafter"/>
</dbReference>
<feature type="region of interest" description="Disordered" evidence="4">
    <location>
        <begin position="1"/>
        <end position="65"/>
    </location>
</feature>
<keyword evidence="5" id="KW-1133">Transmembrane helix</keyword>
<dbReference type="GO" id="GO:0005634">
    <property type="term" value="C:nucleus"/>
    <property type="evidence" value="ECO:0007669"/>
    <property type="project" value="TreeGrafter"/>
</dbReference>
<dbReference type="GO" id="GO:0043916">
    <property type="term" value="F:DNA-7-methylguanine glycosylase activity"/>
    <property type="evidence" value="ECO:0007669"/>
    <property type="project" value="TreeGrafter"/>
</dbReference>
<keyword evidence="3" id="KW-0234">DNA repair</keyword>
<dbReference type="SMART" id="SM00478">
    <property type="entry name" value="ENDO3c"/>
    <property type="match status" value="1"/>
</dbReference>
<dbReference type="GO" id="GO:0006285">
    <property type="term" value="P:base-excision repair, AP site formation"/>
    <property type="evidence" value="ECO:0007669"/>
    <property type="project" value="TreeGrafter"/>
</dbReference>
<dbReference type="FunFam" id="1.10.340.30:FF:000004">
    <property type="entry name" value="DNA-3-methyladenine glycosylase II"/>
    <property type="match status" value="1"/>
</dbReference>
<dbReference type="GO" id="GO:0032993">
    <property type="term" value="C:protein-DNA complex"/>
    <property type="evidence" value="ECO:0007669"/>
    <property type="project" value="TreeGrafter"/>
</dbReference>
<keyword evidence="2" id="KW-0227">DNA damage</keyword>
<feature type="transmembrane region" description="Helical" evidence="5">
    <location>
        <begin position="362"/>
        <end position="381"/>
    </location>
</feature>
<dbReference type="PANTHER" id="PTHR43003">
    <property type="entry name" value="DNA-3-METHYLADENINE GLYCOSYLASE"/>
    <property type="match status" value="1"/>
</dbReference>
<comment type="similarity">
    <text evidence="1">Belongs to the alkylbase DNA glycosidase AlkA family.</text>
</comment>
<gene>
    <name evidence="7" type="ORF">BB558_004320</name>
</gene>
<keyword evidence="8" id="KW-1185">Reference proteome</keyword>
<evidence type="ECO:0000313" key="7">
    <source>
        <dbReference type="EMBL" id="PVZ99656.1"/>
    </source>
</evidence>
<dbReference type="Pfam" id="PF00730">
    <property type="entry name" value="HhH-GPD"/>
    <property type="match status" value="1"/>
</dbReference>
<dbReference type="Proteomes" id="UP000245591">
    <property type="component" value="Unassembled WGS sequence"/>
</dbReference>
<feature type="compositionally biased region" description="Basic and acidic residues" evidence="4">
    <location>
        <begin position="50"/>
        <end position="60"/>
    </location>
</feature>
<dbReference type="InterPro" id="IPR011257">
    <property type="entry name" value="DNA_glycosylase"/>
</dbReference>
<evidence type="ECO:0000259" key="6">
    <source>
        <dbReference type="SMART" id="SM00478"/>
    </source>
</evidence>
<dbReference type="InterPro" id="IPR003265">
    <property type="entry name" value="HhH-GPD_domain"/>
</dbReference>
<evidence type="ECO:0000256" key="2">
    <source>
        <dbReference type="ARBA" id="ARBA00022763"/>
    </source>
</evidence>
<dbReference type="PANTHER" id="PTHR43003:SF5">
    <property type="entry name" value="DNA-3-METHYLADENINE GLYCOSYLASE"/>
    <property type="match status" value="1"/>
</dbReference>
<evidence type="ECO:0000313" key="8">
    <source>
        <dbReference type="Proteomes" id="UP000245591"/>
    </source>
</evidence>
<evidence type="ECO:0000256" key="3">
    <source>
        <dbReference type="ARBA" id="ARBA00023204"/>
    </source>
</evidence>
<dbReference type="GO" id="GO:0032131">
    <property type="term" value="F:alkylated DNA binding"/>
    <property type="evidence" value="ECO:0007669"/>
    <property type="project" value="TreeGrafter"/>
</dbReference>